<dbReference type="Proteomes" id="UP000290289">
    <property type="component" value="Chromosome 4"/>
</dbReference>
<proteinExistence type="predicted"/>
<evidence type="ECO:0000313" key="1">
    <source>
        <dbReference type="EMBL" id="RXI00836.1"/>
    </source>
</evidence>
<evidence type="ECO:0000313" key="2">
    <source>
        <dbReference type="Proteomes" id="UP000290289"/>
    </source>
</evidence>
<sequence>MIRIDVNLSFDVSGEKFKENELPEDLACELPTKYMAIPAAGKSIAMKRYDQNRHSIWIMREYGVVDHGQRNSPLIQMSSRISELYRLLGAGLYDHGGKTAELVSHDPKNRNEFLGIHTDPGYSCIEYYTESLGLLDREG</sequence>
<keyword evidence="2" id="KW-1185">Reference proteome</keyword>
<protein>
    <submittedName>
        <fullName evidence="1">Uncharacterized protein</fullName>
    </submittedName>
</protein>
<gene>
    <name evidence="1" type="ORF">DVH24_001070</name>
</gene>
<name>A0A498K070_MALDO</name>
<reference evidence="1 2" key="1">
    <citation type="submission" date="2018-10" db="EMBL/GenBank/DDBJ databases">
        <title>A high-quality apple genome assembly.</title>
        <authorList>
            <person name="Hu J."/>
        </authorList>
    </citation>
    <scope>NUCLEOTIDE SEQUENCE [LARGE SCALE GENOMIC DNA]</scope>
    <source>
        <strain evidence="2">cv. HFTH1</strain>
        <tissue evidence="1">Young leaf</tissue>
    </source>
</reference>
<comment type="caution">
    <text evidence="1">The sequence shown here is derived from an EMBL/GenBank/DDBJ whole genome shotgun (WGS) entry which is preliminary data.</text>
</comment>
<accession>A0A498K070</accession>
<organism evidence="1 2">
    <name type="scientific">Malus domestica</name>
    <name type="common">Apple</name>
    <name type="synonym">Pyrus malus</name>
    <dbReference type="NCBI Taxonomy" id="3750"/>
    <lineage>
        <taxon>Eukaryota</taxon>
        <taxon>Viridiplantae</taxon>
        <taxon>Streptophyta</taxon>
        <taxon>Embryophyta</taxon>
        <taxon>Tracheophyta</taxon>
        <taxon>Spermatophyta</taxon>
        <taxon>Magnoliopsida</taxon>
        <taxon>eudicotyledons</taxon>
        <taxon>Gunneridae</taxon>
        <taxon>Pentapetalae</taxon>
        <taxon>rosids</taxon>
        <taxon>fabids</taxon>
        <taxon>Rosales</taxon>
        <taxon>Rosaceae</taxon>
        <taxon>Amygdaloideae</taxon>
        <taxon>Maleae</taxon>
        <taxon>Malus</taxon>
    </lineage>
</organism>
<dbReference type="EMBL" id="RDQH01000330">
    <property type="protein sequence ID" value="RXI00836.1"/>
    <property type="molecule type" value="Genomic_DNA"/>
</dbReference>
<dbReference type="AlphaFoldDB" id="A0A498K070"/>